<keyword evidence="3 7" id="KW-0812">Transmembrane</keyword>
<protein>
    <submittedName>
        <fullName evidence="9">Phosphatase PAP2 family protein</fullName>
    </submittedName>
</protein>
<organism evidence="9 10">
    <name type="scientific">Massilia forsythiae</name>
    <dbReference type="NCBI Taxonomy" id="2728020"/>
    <lineage>
        <taxon>Bacteria</taxon>
        <taxon>Pseudomonadati</taxon>
        <taxon>Pseudomonadota</taxon>
        <taxon>Betaproteobacteria</taxon>
        <taxon>Burkholderiales</taxon>
        <taxon>Oxalobacteraceae</taxon>
        <taxon>Telluria group</taxon>
        <taxon>Massilia</taxon>
    </lineage>
</organism>
<feature type="transmembrane region" description="Helical" evidence="7">
    <location>
        <begin position="47"/>
        <end position="68"/>
    </location>
</feature>
<evidence type="ECO:0000256" key="6">
    <source>
        <dbReference type="ARBA" id="ARBA00023136"/>
    </source>
</evidence>
<evidence type="ECO:0000313" key="9">
    <source>
        <dbReference type="EMBL" id="QJE02693.1"/>
    </source>
</evidence>
<dbReference type="CDD" id="cd01610">
    <property type="entry name" value="PAP2_like"/>
    <property type="match status" value="1"/>
</dbReference>
<dbReference type="EMBL" id="CP051685">
    <property type="protein sequence ID" value="QJE02693.1"/>
    <property type="molecule type" value="Genomic_DNA"/>
</dbReference>
<dbReference type="SMART" id="SM00014">
    <property type="entry name" value="acidPPc"/>
    <property type="match status" value="1"/>
</dbReference>
<feature type="domain" description="Phosphatidic acid phosphatase type 2/haloperoxidase" evidence="8">
    <location>
        <begin position="72"/>
        <end position="189"/>
    </location>
</feature>
<evidence type="ECO:0000259" key="8">
    <source>
        <dbReference type="SMART" id="SM00014"/>
    </source>
</evidence>
<dbReference type="InterPro" id="IPR000326">
    <property type="entry name" value="PAP2/HPO"/>
</dbReference>
<keyword evidence="6 7" id="KW-0472">Membrane</keyword>
<dbReference type="GO" id="GO:0016787">
    <property type="term" value="F:hydrolase activity"/>
    <property type="evidence" value="ECO:0007669"/>
    <property type="project" value="UniProtKB-KW"/>
</dbReference>
<dbReference type="SUPFAM" id="SSF48317">
    <property type="entry name" value="Acid phosphatase/Vanadium-dependent haloperoxidase"/>
    <property type="match status" value="1"/>
</dbReference>
<dbReference type="Pfam" id="PF01569">
    <property type="entry name" value="PAP2"/>
    <property type="match status" value="1"/>
</dbReference>
<reference evidence="9 10" key="1">
    <citation type="submission" date="2020-04" db="EMBL/GenBank/DDBJ databases">
        <title>Genome sequencing of novel species.</title>
        <authorList>
            <person name="Heo J."/>
            <person name="Kim S.-J."/>
            <person name="Kim J.-S."/>
            <person name="Hong S.-B."/>
            <person name="Kwon S.-W."/>
        </authorList>
    </citation>
    <scope>NUCLEOTIDE SEQUENCE [LARGE SCALE GENOMIC DNA]</scope>
    <source>
        <strain evidence="9 10">GN2-R2</strain>
    </source>
</reference>
<gene>
    <name evidence="9" type="ORF">HH212_23970</name>
</gene>
<evidence type="ECO:0000256" key="3">
    <source>
        <dbReference type="ARBA" id="ARBA00022692"/>
    </source>
</evidence>
<dbReference type="AlphaFoldDB" id="A0A7Z2W060"/>
<dbReference type="Proteomes" id="UP000502415">
    <property type="component" value="Chromosome"/>
</dbReference>
<feature type="transmembrane region" description="Helical" evidence="7">
    <location>
        <begin position="232"/>
        <end position="249"/>
    </location>
</feature>
<keyword evidence="5 7" id="KW-1133">Transmembrane helix</keyword>
<name>A0A7Z2W060_9BURK</name>
<keyword evidence="10" id="KW-1185">Reference proteome</keyword>
<evidence type="ECO:0000313" key="10">
    <source>
        <dbReference type="Proteomes" id="UP000502415"/>
    </source>
</evidence>
<evidence type="ECO:0000256" key="4">
    <source>
        <dbReference type="ARBA" id="ARBA00022801"/>
    </source>
</evidence>
<proteinExistence type="predicted"/>
<accession>A0A7Z2W060</accession>
<dbReference type="KEGG" id="mfy:HH212_23970"/>
<dbReference type="Gene3D" id="1.20.144.10">
    <property type="entry name" value="Phosphatidic acid phosphatase type 2/haloperoxidase"/>
    <property type="match status" value="1"/>
</dbReference>
<evidence type="ECO:0000256" key="5">
    <source>
        <dbReference type="ARBA" id="ARBA00022989"/>
    </source>
</evidence>
<dbReference type="InterPro" id="IPR036938">
    <property type="entry name" value="PAP2/HPO_sf"/>
</dbReference>
<keyword evidence="4" id="KW-0378">Hydrolase</keyword>
<feature type="transmembrane region" description="Helical" evidence="7">
    <location>
        <begin position="174"/>
        <end position="192"/>
    </location>
</feature>
<feature type="transmembrane region" description="Helical" evidence="7">
    <location>
        <begin position="150"/>
        <end position="168"/>
    </location>
</feature>
<feature type="transmembrane region" description="Helical" evidence="7">
    <location>
        <begin position="75"/>
        <end position="92"/>
    </location>
</feature>
<dbReference type="RefSeq" id="WP_170204775.1">
    <property type="nucleotide sequence ID" value="NZ_CP051685.1"/>
</dbReference>
<evidence type="ECO:0000256" key="2">
    <source>
        <dbReference type="ARBA" id="ARBA00022475"/>
    </source>
</evidence>
<dbReference type="PANTHER" id="PTHR14969">
    <property type="entry name" value="SPHINGOSINE-1-PHOSPHATE PHOSPHOHYDROLASE"/>
    <property type="match status" value="1"/>
</dbReference>
<dbReference type="GO" id="GO:0005886">
    <property type="term" value="C:plasma membrane"/>
    <property type="evidence" value="ECO:0007669"/>
    <property type="project" value="UniProtKB-SubCell"/>
</dbReference>
<evidence type="ECO:0000256" key="7">
    <source>
        <dbReference type="SAM" id="Phobius"/>
    </source>
</evidence>
<feature type="transmembrane region" description="Helical" evidence="7">
    <location>
        <begin position="125"/>
        <end position="143"/>
    </location>
</feature>
<comment type="subcellular location">
    <subcellularLocation>
        <location evidence="1">Cell membrane</location>
        <topology evidence="1">Multi-pass membrane protein</topology>
    </subcellularLocation>
</comment>
<keyword evidence="2" id="KW-1003">Cell membrane</keyword>
<evidence type="ECO:0000256" key="1">
    <source>
        <dbReference type="ARBA" id="ARBA00004651"/>
    </source>
</evidence>
<feature type="transmembrane region" description="Helical" evidence="7">
    <location>
        <begin position="199"/>
        <end position="220"/>
    </location>
</feature>
<dbReference type="PANTHER" id="PTHR14969:SF62">
    <property type="entry name" value="DECAPRENYLPHOSPHORYL-5-PHOSPHORIBOSE PHOSPHATASE RV3807C-RELATED"/>
    <property type="match status" value="1"/>
</dbReference>
<sequence length="281" mass="29151">MRAPFDPAWIWLPPVLGLAALLLVAAGGANRTLFLLLNHGGHALGAAFWLHLTMLGDGAIALALVLPCIRRAPRCFWAAVIAAVFAGLWTQFTKQCIDVPRPLAVFGAAEFFHAGPAYRQVSFPSGHAAAAFALAGIAVMGAAQRALTRWLALGLACLVGLSRIMVGVHWPIDVLWGMLGGWAGAWCGLALCGRLERTAAGAGTLAAGLVLLGLCAALLASRHIGIPSTLPLQRLIAGVCLVWGAWEIGAMPFPRHRRRAPGAAPVADVGPAPAAGRIADG</sequence>